<dbReference type="AlphaFoldDB" id="A0A9Q0XUT8"/>
<proteinExistence type="predicted"/>
<evidence type="ECO:0000313" key="2">
    <source>
        <dbReference type="Proteomes" id="UP001142489"/>
    </source>
</evidence>
<protein>
    <submittedName>
        <fullName evidence="1">Uncharacterized protein</fullName>
    </submittedName>
</protein>
<dbReference type="EMBL" id="JAPFRF010000006">
    <property type="protein sequence ID" value="KAJ7329692.1"/>
    <property type="molecule type" value="Genomic_DNA"/>
</dbReference>
<feature type="non-terminal residue" evidence="1">
    <location>
        <position position="87"/>
    </location>
</feature>
<organism evidence="1 2">
    <name type="scientific">Phrynocephalus forsythii</name>
    <dbReference type="NCBI Taxonomy" id="171643"/>
    <lineage>
        <taxon>Eukaryota</taxon>
        <taxon>Metazoa</taxon>
        <taxon>Chordata</taxon>
        <taxon>Craniata</taxon>
        <taxon>Vertebrata</taxon>
        <taxon>Euteleostomi</taxon>
        <taxon>Lepidosauria</taxon>
        <taxon>Squamata</taxon>
        <taxon>Bifurcata</taxon>
        <taxon>Unidentata</taxon>
        <taxon>Episquamata</taxon>
        <taxon>Toxicofera</taxon>
        <taxon>Iguania</taxon>
        <taxon>Acrodonta</taxon>
        <taxon>Agamidae</taxon>
        <taxon>Agaminae</taxon>
        <taxon>Phrynocephalus</taxon>
    </lineage>
</organism>
<dbReference type="Proteomes" id="UP001142489">
    <property type="component" value="Unassembled WGS sequence"/>
</dbReference>
<reference evidence="1" key="1">
    <citation type="journal article" date="2023" name="DNA Res.">
        <title>Chromosome-level genome assembly of Phrynocephalus forsythii using third-generation DNA sequencing and Hi-C analysis.</title>
        <authorList>
            <person name="Qi Y."/>
            <person name="Zhao W."/>
            <person name="Zhao Y."/>
            <person name="Niu C."/>
            <person name="Cao S."/>
            <person name="Zhang Y."/>
        </authorList>
    </citation>
    <scope>NUCLEOTIDE SEQUENCE</scope>
    <source>
        <tissue evidence="1">Muscle</tissue>
    </source>
</reference>
<sequence>MHQWTQVRHKKPQYCTRKPVSNHFSLSGHSLKDLKVIMLEQNHYKSRIQRETAEIKCICMMETHKNGLRINQGFLNHYHCHWVSQQK</sequence>
<comment type="caution">
    <text evidence="1">The sequence shown here is derived from an EMBL/GenBank/DDBJ whole genome shotgun (WGS) entry which is preliminary data.</text>
</comment>
<name>A0A9Q0XUT8_9SAUR</name>
<evidence type="ECO:0000313" key="1">
    <source>
        <dbReference type="EMBL" id="KAJ7329692.1"/>
    </source>
</evidence>
<gene>
    <name evidence="1" type="ORF">JRQ81_015866</name>
</gene>
<accession>A0A9Q0XUT8</accession>
<keyword evidence="2" id="KW-1185">Reference proteome</keyword>